<dbReference type="Proteomes" id="UP001370490">
    <property type="component" value="Unassembled WGS sequence"/>
</dbReference>
<keyword evidence="3" id="KW-0479">Metal-binding</keyword>
<name>A0AAN8Z8Q8_9MAGN</name>
<dbReference type="InterPro" id="IPR001032">
    <property type="entry name" value="Leghaemoglobin-like"/>
</dbReference>
<dbReference type="PROSITE" id="PS01033">
    <property type="entry name" value="GLOBIN"/>
    <property type="match status" value="1"/>
</dbReference>
<evidence type="ECO:0000313" key="6">
    <source>
        <dbReference type="EMBL" id="KAK6929131.1"/>
    </source>
</evidence>
<evidence type="ECO:0000256" key="2">
    <source>
        <dbReference type="ARBA" id="ARBA00022617"/>
    </source>
</evidence>
<sequence length="96" mass="10820">MFSFTKDTDEVPHNNPRLKVYAIKVLKMACESAIQLCQKNEVVVPDSTLKYLGGVHIKKGVLDPHFEVVKEALLRTIKEAMGEKWSEEMGSAWSQA</sequence>
<reference evidence="6 7" key="1">
    <citation type="submission" date="2023-12" db="EMBL/GenBank/DDBJ databases">
        <title>A high-quality genome assembly for Dillenia turbinata (Dilleniales).</title>
        <authorList>
            <person name="Chanderbali A."/>
        </authorList>
    </citation>
    <scope>NUCLEOTIDE SEQUENCE [LARGE SCALE GENOMIC DNA]</scope>
    <source>
        <strain evidence="6">LSX21</strain>
        <tissue evidence="6">Leaf</tissue>
    </source>
</reference>
<evidence type="ECO:0000256" key="1">
    <source>
        <dbReference type="ARBA" id="ARBA00007609"/>
    </source>
</evidence>
<dbReference type="PRINTS" id="PR00188">
    <property type="entry name" value="PLANTGLOBIN"/>
</dbReference>
<accession>A0AAN8Z8Q8</accession>
<dbReference type="EMBL" id="JBAMMX010000013">
    <property type="protein sequence ID" value="KAK6929131.1"/>
    <property type="molecule type" value="Genomic_DNA"/>
</dbReference>
<keyword evidence="4" id="KW-0408">Iron</keyword>
<dbReference type="AlphaFoldDB" id="A0AAN8Z8Q8"/>
<dbReference type="InterPro" id="IPR012292">
    <property type="entry name" value="Globin/Proto"/>
</dbReference>
<proteinExistence type="inferred from homology"/>
<feature type="domain" description="Globin" evidence="5">
    <location>
        <begin position="1"/>
        <end position="96"/>
    </location>
</feature>
<keyword evidence="2" id="KW-0349">Heme</keyword>
<dbReference type="GO" id="GO:0019825">
    <property type="term" value="F:oxygen binding"/>
    <property type="evidence" value="ECO:0007669"/>
    <property type="project" value="InterPro"/>
</dbReference>
<dbReference type="Gene3D" id="1.10.490.10">
    <property type="entry name" value="Globins"/>
    <property type="match status" value="1"/>
</dbReference>
<comment type="caution">
    <text evidence="6">The sequence shown here is derived from an EMBL/GenBank/DDBJ whole genome shotgun (WGS) entry which is preliminary data.</text>
</comment>
<dbReference type="InterPro" id="IPR000971">
    <property type="entry name" value="Globin"/>
</dbReference>
<dbReference type="SUPFAM" id="SSF46458">
    <property type="entry name" value="Globin-like"/>
    <property type="match status" value="1"/>
</dbReference>
<dbReference type="InterPro" id="IPR009050">
    <property type="entry name" value="Globin-like_sf"/>
</dbReference>
<dbReference type="Pfam" id="PF00042">
    <property type="entry name" value="Globin"/>
    <property type="match status" value="1"/>
</dbReference>
<comment type="similarity">
    <text evidence="1">Belongs to the plant globin family.</text>
</comment>
<gene>
    <name evidence="6" type="ORF">RJ641_005336</name>
</gene>
<evidence type="ECO:0000259" key="5">
    <source>
        <dbReference type="PROSITE" id="PS01033"/>
    </source>
</evidence>
<dbReference type="GO" id="GO:0020037">
    <property type="term" value="F:heme binding"/>
    <property type="evidence" value="ECO:0007669"/>
    <property type="project" value="InterPro"/>
</dbReference>
<organism evidence="6 7">
    <name type="scientific">Dillenia turbinata</name>
    <dbReference type="NCBI Taxonomy" id="194707"/>
    <lineage>
        <taxon>Eukaryota</taxon>
        <taxon>Viridiplantae</taxon>
        <taxon>Streptophyta</taxon>
        <taxon>Embryophyta</taxon>
        <taxon>Tracheophyta</taxon>
        <taxon>Spermatophyta</taxon>
        <taxon>Magnoliopsida</taxon>
        <taxon>eudicotyledons</taxon>
        <taxon>Gunneridae</taxon>
        <taxon>Pentapetalae</taxon>
        <taxon>Dilleniales</taxon>
        <taxon>Dilleniaceae</taxon>
        <taxon>Dillenia</taxon>
    </lineage>
</organism>
<evidence type="ECO:0000256" key="3">
    <source>
        <dbReference type="ARBA" id="ARBA00022723"/>
    </source>
</evidence>
<protein>
    <submittedName>
        <fullName evidence="6">Globin</fullName>
    </submittedName>
</protein>
<dbReference type="GO" id="GO:0046872">
    <property type="term" value="F:metal ion binding"/>
    <property type="evidence" value="ECO:0007669"/>
    <property type="project" value="UniProtKB-KW"/>
</dbReference>
<dbReference type="PANTHER" id="PTHR22924">
    <property type="entry name" value="LEGHEMOGLOBIN-RELATED"/>
    <property type="match status" value="1"/>
</dbReference>
<keyword evidence="7" id="KW-1185">Reference proteome</keyword>
<evidence type="ECO:0000313" key="7">
    <source>
        <dbReference type="Proteomes" id="UP001370490"/>
    </source>
</evidence>
<evidence type="ECO:0000256" key="4">
    <source>
        <dbReference type="ARBA" id="ARBA00023004"/>
    </source>
</evidence>
<dbReference type="PANTHER" id="PTHR22924:SF92">
    <property type="entry name" value="NON-SYMBIOTIC HEMOGLOBIN 2"/>
    <property type="match status" value="1"/>
</dbReference>